<dbReference type="RefSeq" id="WP_088399882.1">
    <property type="nucleotide sequence ID" value="NZ_JAZGZP010000026.1"/>
</dbReference>
<comment type="caution">
    <text evidence="1">The sequence shown here is derived from an EMBL/GenBank/DDBJ whole genome shotgun (WGS) entry which is preliminary data.</text>
</comment>
<name>A0ABW8PBU1_9FLAO</name>
<organism evidence="1 2">
    <name type="scientific">Flavobacterium oreochromis</name>
    <dbReference type="NCBI Taxonomy" id="2906078"/>
    <lineage>
        <taxon>Bacteria</taxon>
        <taxon>Pseudomonadati</taxon>
        <taxon>Bacteroidota</taxon>
        <taxon>Flavobacteriia</taxon>
        <taxon>Flavobacteriales</taxon>
        <taxon>Flavobacteriaceae</taxon>
        <taxon>Flavobacterium</taxon>
    </lineage>
</organism>
<sequence>MKEIIKSIELKNIKGFGEEPKKIQCNIEPNKSTFFVAPNGFGKSSITAGFLSLSNRNRIQIDKKNRHKKLDNIQSEFKLETSEGLYVTNNDKNEILKEFEIKVINNPIYPNNRKKKTESGFTVDVPEMKVPDIIIVEKIPEKVTHSYKVSEMRKLLNSKENNWSNINYLFENKNFICSTKAYLSVFKESKRINKNNQKFFENPFKITEENLDFFKNEEFDELTTHIKEFLDGSSLETVLIAIQMIYYFMNFNEEYQSLYNYYKYCMDKDFIDSFFYGDNYSWGRLMPKNIDVKDKKSNKIIYKNYGVEFPNADEISNGERDVVVFISSLLNSYISLANKKKKIILAIDEVFDYLDDANILIVQHFLNLFIQKCNEQGLILYPIIFTHLDPYYFKTYTFSKFEVNYLDRWLPNKDINLESLVILRNALDKRNEGKEKDLYNDLSKYFLHFHPEHKNLDELFIIDCTRKYKCKTNGQLKSNLDSSDFRNKVYNSVKEYVGGNMNYDPIATCIGLRVMIEEIVYNSLKNDYHKNEFKEAFETRKKLDKVSEFISIPSLFYTLLPIYNEVSHLRNEQDNHSRLFLKLKNNFIKKLIKDVYKMYKRDVVS</sequence>
<evidence type="ECO:0008006" key="3">
    <source>
        <dbReference type="Google" id="ProtNLM"/>
    </source>
</evidence>
<dbReference type="InterPro" id="IPR027417">
    <property type="entry name" value="P-loop_NTPase"/>
</dbReference>
<evidence type="ECO:0000313" key="2">
    <source>
        <dbReference type="Proteomes" id="UP001621706"/>
    </source>
</evidence>
<evidence type="ECO:0000313" key="1">
    <source>
        <dbReference type="EMBL" id="MFK7002022.1"/>
    </source>
</evidence>
<dbReference type="EMBL" id="JAZGZP010000026">
    <property type="protein sequence ID" value="MFK7002022.1"/>
    <property type="molecule type" value="Genomic_DNA"/>
</dbReference>
<reference evidence="1 2" key="1">
    <citation type="submission" date="2024-02" db="EMBL/GenBank/DDBJ databases">
        <title>Comparative Genomic Analysis of Flavobacterium Species Causing Columnaris Disease of Freshwater Fish in Thailand: Insights into Virulence and Resistance Mechanisms.</title>
        <authorList>
            <person name="Nguyen D."/>
            <person name="Chokmangmeepisarn P."/>
            <person name="Khianchaikhan K."/>
            <person name="Morishita M."/>
            <person name="Bunnoy A."/>
            <person name="Rodkhum C."/>
        </authorList>
    </citation>
    <scope>NUCLEOTIDE SEQUENCE [LARGE SCALE GENOMIC DNA]</scope>
    <source>
        <strain evidence="1 2">CNRT2201</strain>
    </source>
</reference>
<protein>
    <recommendedName>
        <fullName evidence="3">Rad50/SbcC-type AAA domain-containing protein</fullName>
    </recommendedName>
</protein>
<gene>
    <name evidence="1" type="ORF">V3I07_14110</name>
</gene>
<dbReference type="Gene3D" id="3.40.50.300">
    <property type="entry name" value="P-loop containing nucleotide triphosphate hydrolases"/>
    <property type="match status" value="1"/>
</dbReference>
<dbReference type="Proteomes" id="UP001621706">
    <property type="component" value="Unassembled WGS sequence"/>
</dbReference>
<keyword evidence="2" id="KW-1185">Reference proteome</keyword>
<accession>A0ABW8PBU1</accession>
<proteinExistence type="predicted"/>
<dbReference type="SUPFAM" id="SSF52540">
    <property type="entry name" value="P-loop containing nucleoside triphosphate hydrolases"/>
    <property type="match status" value="1"/>
</dbReference>